<gene>
    <name evidence="2" type="ORF">UFOPK3547_00406</name>
</gene>
<reference evidence="2" key="1">
    <citation type="submission" date="2020-05" db="EMBL/GenBank/DDBJ databases">
        <authorList>
            <person name="Chiriac C."/>
            <person name="Salcher M."/>
            <person name="Ghai R."/>
            <person name="Kavagutti S V."/>
        </authorList>
    </citation>
    <scope>NUCLEOTIDE SEQUENCE</scope>
</reference>
<dbReference type="PANTHER" id="PTHR43751">
    <property type="entry name" value="SULFATASE"/>
    <property type="match status" value="1"/>
</dbReference>
<dbReference type="PANTHER" id="PTHR43751:SF3">
    <property type="entry name" value="SULFATASE N-TERMINAL DOMAIN-CONTAINING PROTEIN"/>
    <property type="match status" value="1"/>
</dbReference>
<dbReference type="Gene3D" id="3.40.720.10">
    <property type="entry name" value="Alkaline Phosphatase, subunit A"/>
    <property type="match status" value="1"/>
</dbReference>
<evidence type="ECO:0000313" key="2">
    <source>
        <dbReference type="EMBL" id="CAB4338966.1"/>
    </source>
</evidence>
<sequence>MAIASSRRRSSHAALAACALLSALVVAAPAPANAARPPVVVLVMDEFSLTTIMTAQHRIDSSRFPQLASMAATSTWYRNHTTVSDNTLSAVPSILTGQRPATGPSINIDRSHNIYNMLKSRYRVNGYESITHLCSDSLCREPKEYKWLAGKKVVGSAESRIRLRKVAQMIHGIRGGGSKPLLWAVHAIFPHVPWSYLPNGDQYDDEALTYPGMFAYAWLGQNHEYEVALEQQRMIMQAQFADRIIGALRAKLVKTGLWDKAMVVVTADHGISFKPGQEHRSIGSGNFGEIAGVPLLVKYPGQKARVVSHQSTRSIDILPTIAAATGASSKYRGRTLQSSPTGEEVVVRNGQKRENERMSMDGMLALQDAAIAQRDARFPNSSLYHRADNQTVMGRRVSQFASVAGASSGTVQIDSPGFFRNARPGSGWLPSSYLSTHTRGLRAGVPIAVAINGRIAGTGKTFLYAPPPFFPDGPEARIRLAIMLDPAAIKRGRVSLRFYRQTSSGLQRISVTK</sequence>
<accession>A0A6J5ZBZ5</accession>
<dbReference type="EMBL" id="CAESAN010000023">
    <property type="protein sequence ID" value="CAB4338966.1"/>
    <property type="molecule type" value="Genomic_DNA"/>
</dbReference>
<proteinExistence type="predicted"/>
<dbReference type="SUPFAM" id="SSF53649">
    <property type="entry name" value="Alkaline phosphatase-like"/>
    <property type="match status" value="1"/>
</dbReference>
<feature type="domain" description="Sulfatase N-terminal" evidence="1">
    <location>
        <begin position="39"/>
        <end position="326"/>
    </location>
</feature>
<evidence type="ECO:0000259" key="1">
    <source>
        <dbReference type="Pfam" id="PF00884"/>
    </source>
</evidence>
<dbReference type="InterPro" id="IPR052701">
    <property type="entry name" value="GAG_Ulvan_Degrading_Sulfatases"/>
</dbReference>
<dbReference type="AlphaFoldDB" id="A0A6J5ZBZ5"/>
<dbReference type="InterPro" id="IPR000917">
    <property type="entry name" value="Sulfatase_N"/>
</dbReference>
<name>A0A6J5ZBZ5_9ZZZZ</name>
<protein>
    <submittedName>
        <fullName evidence="2">Unannotated protein</fullName>
    </submittedName>
</protein>
<dbReference type="Pfam" id="PF00884">
    <property type="entry name" value="Sulfatase"/>
    <property type="match status" value="1"/>
</dbReference>
<organism evidence="2">
    <name type="scientific">freshwater metagenome</name>
    <dbReference type="NCBI Taxonomy" id="449393"/>
    <lineage>
        <taxon>unclassified sequences</taxon>
        <taxon>metagenomes</taxon>
        <taxon>ecological metagenomes</taxon>
    </lineage>
</organism>
<dbReference type="InterPro" id="IPR017850">
    <property type="entry name" value="Alkaline_phosphatase_core_sf"/>
</dbReference>